<name>A0A7W1XDM0_9BACL</name>
<keyword evidence="3" id="KW-0812">Transmembrane</keyword>
<dbReference type="RefSeq" id="WP_033100326.1">
    <property type="nucleotide sequence ID" value="NZ_JACEIP010000057.1"/>
</dbReference>
<reference evidence="4 5" key="1">
    <citation type="submission" date="2020-07" db="EMBL/GenBank/DDBJ databases">
        <authorList>
            <person name="Feng H."/>
        </authorList>
    </citation>
    <scope>NUCLEOTIDE SEQUENCE [LARGE SCALE GENOMIC DNA]</scope>
    <source>
        <strain evidence="5">s-11</strain>
    </source>
</reference>
<evidence type="ECO:0000256" key="3">
    <source>
        <dbReference type="SAM" id="Phobius"/>
    </source>
</evidence>
<feature type="region of interest" description="Disordered" evidence="2">
    <location>
        <begin position="185"/>
        <end position="219"/>
    </location>
</feature>
<protein>
    <submittedName>
        <fullName evidence="4">Uncharacterized protein</fullName>
    </submittedName>
</protein>
<keyword evidence="3" id="KW-1133">Transmembrane helix</keyword>
<dbReference type="OrthoDB" id="2989143at2"/>
<evidence type="ECO:0000313" key="4">
    <source>
        <dbReference type="EMBL" id="MBA4544668.1"/>
    </source>
</evidence>
<feature type="transmembrane region" description="Helical" evidence="3">
    <location>
        <begin position="14"/>
        <end position="35"/>
    </location>
</feature>
<keyword evidence="3" id="KW-0472">Membrane</keyword>
<keyword evidence="1" id="KW-0175">Coiled coil</keyword>
<organism evidence="4 5">
    <name type="scientific">Thermoactinomyces daqus</name>
    <dbReference type="NCBI Taxonomy" id="1329516"/>
    <lineage>
        <taxon>Bacteria</taxon>
        <taxon>Bacillati</taxon>
        <taxon>Bacillota</taxon>
        <taxon>Bacilli</taxon>
        <taxon>Bacillales</taxon>
        <taxon>Thermoactinomycetaceae</taxon>
        <taxon>Thermoactinomyces</taxon>
    </lineage>
</organism>
<gene>
    <name evidence="4" type="ORF">H1164_17725</name>
</gene>
<proteinExistence type="predicted"/>
<evidence type="ECO:0000256" key="1">
    <source>
        <dbReference type="SAM" id="Coils"/>
    </source>
</evidence>
<keyword evidence="5" id="KW-1185">Reference proteome</keyword>
<sequence>MNFLPRQPLVKRWFYLWLSLILVIFVSGVAGIELVNDKLKERVEQMEQRVESKRKTVNDAMEKERAEKKFFKEHGAEFAYRDTVRKADQQRIEWQQGVEALMGSLPPQTKLFELSGVGNRLYGWGLFSDAAVASDFVNKTVNGNRDKVQQGWIDCIGDSCTDLSVKTNDNKNGVIVRFHFDLKETDPDEAEDEQNAKQRGELPFESLFPQGDGSQGQLF</sequence>
<evidence type="ECO:0000313" key="5">
    <source>
        <dbReference type="Proteomes" id="UP000530514"/>
    </source>
</evidence>
<comment type="caution">
    <text evidence="4">The sequence shown here is derived from an EMBL/GenBank/DDBJ whole genome shotgun (WGS) entry which is preliminary data.</text>
</comment>
<dbReference type="Proteomes" id="UP000530514">
    <property type="component" value="Unassembled WGS sequence"/>
</dbReference>
<dbReference type="AlphaFoldDB" id="A0A7W1XDM0"/>
<accession>A0A7W1XDM0</accession>
<dbReference type="EMBL" id="JACEIP010000057">
    <property type="protein sequence ID" value="MBA4544668.1"/>
    <property type="molecule type" value="Genomic_DNA"/>
</dbReference>
<evidence type="ECO:0000256" key="2">
    <source>
        <dbReference type="SAM" id="MobiDB-lite"/>
    </source>
</evidence>
<feature type="coiled-coil region" evidence="1">
    <location>
        <begin position="29"/>
        <end position="63"/>
    </location>
</feature>